<dbReference type="SUPFAM" id="SSF54826">
    <property type="entry name" value="Enolase N-terminal domain-like"/>
    <property type="match status" value="1"/>
</dbReference>
<dbReference type="GO" id="GO:0046872">
    <property type="term" value="F:metal ion binding"/>
    <property type="evidence" value="ECO:0007669"/>
    <property type="project" value="UniProtKB-KW"/>
</dbReference>
<dbReference type="InterPro" id="IPR029065">
    <property type="entry name" value="Enolase_C-like"/>
</dbReference>
<dbReference type="InterPro" id="IPR013342">
    <property type="entry name" value="Mandelate_racemase_C"/>
</dbReference>
<dbReference type="Gene3D" id="3.30.390.10">
    <property type="entry name" value="Enolase-like, N-terminal domain"/>
    <property type="match status" value="1"/>
</dbReference>
<evidence type="ECO:0000256" key="1">
    <source>
        <dbReference type="ARBA" id="ARBA00022723"/>
    </source>
</evidence>
<dbReference type="SUPFAM" id="SSF51604">
    <property type="entry name" value="Enolase C-terminal domain-like"/>
    <property type="match status" value="1"/>
</dbReference>
<dbReference type="RefSeq" id="WP_058118543.1">
    <property type="nucleotide sequence ID" value="NZ_CP011307.1"/>
</dbReference>
<dbReference type="InterPro" id="IPR036849">
    <property type="entry name" value="Enolase-like_C_sf"/>
</dbReference>
<dbReference type="InterPro" id="IPR029017">
    <property type="entry name" value="Enolase-like_N"/>
</dbReference>
<reference evidence="5" key="2">
    <citation type="submission" date="2015-04" db="EMBL/GenBank/DDBJ databases">
        <title>A butyrogenic pathway from the amino acid lysine in a human gut commensal.</title>
        <authorList>
            <person name="de Vos W.M."/>
            <person name="Bui N.T.P."/>
            <person name="Plugge C.M."/>
            <person name="Ritari J."/>
        </authorList>
    </citation>
    <scope>NUCLEOTIDE SEQUENCE [LARGE SCALE GENOMIC DNA]</scope>
    <source>
        <strain evidence="5">AF211</strain>
    </source>
</reference>
<dbReference type="SFLD" id="SFLDG00179">
    <property type="entry name" value="mandelate_racemase"/>
    <property type="match status" value="1"/>
</dbReference>
<dbReference type="Gene3D" id="3.20.20.120">
    <property type="entry name" value="Enolase-like C-terminal domain"/>
    <property type="match status" value="1"/>
</dbReference>
<accession>A0A0S2W920</accession>
<dbReference type="SMART" id="SM00922">
    <property type="entry name" value="MR_MLE"/>
    <property type="match status" value="1"/>
</dbReference>
<evidence type="ECO:0000256" key="2">
    <source>
        <dbReference type="ARBA" id="ARBA00023239"/>
    </source>
</evidence>
<evidence type="ECO:0000313" key="4">
    <source>
        <dbReference type="EMBL" id="ALP95520.1"/>
    </source>
</evidence>
<feature type="domain" description="Mandelate racemase/muconate lactonizing enzyme C-terminal" evidence="3">
    <location>
        <begin position="151"/>
        <end position="265"/>
    </location>
</feature>
<dbReference type="KEGG" id="ibu:IB211_03129c"/>
<dbReference type="CDD" id="cd03316">
    <property type="entry name" value="MR_like"/>
    <property type="match status" value="1"/>
</dbReference>
<dbReference type="GO" id="GO:0016829">
    <property type="term" value="F:lyase activity"/>
    <property type="evidence" value="ECO:0007669"/>
    <property type="project" value="UniProtKB-KW"/>
</dbReference>
<gene>
    <name evidence="4" type="ORF">IB211_03129c</name>
</gene>
<dbReference type="Pfam" id="PF02746">
    <property type="entry name" value="MR_MLE_N"/>
    <property type="match status" value="1"/>
</dbReference>
<dbReference type="AlphaFoldDB" id="A0A0S2W920"/>
<keyword evidence="5" id="KW-1185">Reference proteome</keyword>
<dbReference type="InterPro" id="IPR034593">
    <property type="entry name" value="DgoD-like"/>
</dbReference>
<organism evidence="4 5">
    <name type="scientific">Intestinimonas butyriciproducens</name>
    <dbReference type="NCBI Taxonomy" id="1297617"/>
    <lineage>
        <taxon>Bacteria</taxon>
        <taxon>Bacillati</taxon>
        <taxon>Bacillota</taxon>
        <taxon>Clostridia</taxon>
        <taxon>Eubacteriales</taxon>
        <taxon>Intestinimonas</taxon>
    </lineage>
</organism>
<dbReference type="EMBL" id="CP011307">
    <property type="protein sequence ID" value="ALP95520.1"/>
    <property type="molecule type" value="Genomic_DNA"/>
</dbReference>
<proteinExistence type="predicted"/>
<evidence type="ECO:0000259" key="3">
    <source>
        <dbReference type="SMART" id="SM00922"/>
    </source>
</evidence>
<dbReference type="PANTHER" id="PTHR48080:SF2">
    <property type="entry name" value="D-GALACTONATE DEHYDRATASE"/>
    <property type="match status" value="1"/>
</dbReference>
<keyword evidence="2" id="KW-0456">Lyase</keyword>
<dbReference type="STRING" id="1297617.IB211_03129c"/>
<dbReference type="InterPro" id="IPR013341">
    <property type="entry name" value="Mandelate_racemase_N_dom"/>
</dbReference>
<dbReference type="Proteomes" id="UP000064844">
    <property type="component" value="Chromosome"/>
</dbReference>
<dbReference type="PATRIC" id="fig|1297617.4.peg.3216"/>
<name>A0A0S2W920_9FIRM</name>
<protein>
    <submittedName>
        <fullName evidence="4">Putative MR-MLE-family protein</fullName>
    </submittedName>
</protein>
<evidence type="ECO:0000313" key="5">
    <source>
        <dbReference type="Proteomes" id="UP000064844"/>
    </source>
</evidence>
<keyword evidence="1" id="KW-0479">Metal-binding</keyword>
<dbReference type="SFLD" id="SFLDS00001">
    <property type="entry name" value="Enolase"/>
    <property type="match status" value="1"/>
</dbReference>
<dbReference type="PANTHER" id="PTHR48080">
    <property type="entry name" value="D-GALACTONATE DEHYDRATASE-RELATED"/>
    <property type="match status" value="1"/>
</dbReference>
<sequence length="403" mass="44601">MKIVSVDVMQVPSGNAGASRGAWSPVVVRVNTDEGISGFGEVGLAYGKGWRAGFGMVQDFAEQIIGMDPMNNEQIWETIFRKTFWGMGGGTVVNAGISGIDIALWDIKGKALGVPIHTLLGGKMNDNLRTYASQLQYNWGTNLTKQRLVEPEEYAEVTRVAMAEGYDAIKVDPIVIPGEEGKPWKITGPLENRVIRTVYNRVAAMREVGGEDLDIIIEMHSNTDTTAAIQIGHALEDLRIFYYEEPCHPLNVQNMVEVRNAVNIPIATGERIYTRWGYRDFFEKRAIDVIQPDICLCGGLTEAKKICDMSHTYDCAAQIHVCGSPISKAAALQIEAAIPNFIIHEHHQRALSPAMRETCLYDYQPVNGKYKVPDLPGLGQELTPETIKKCEIVTVTTRLPYMG</sequence>
<dbReference type="eggNOG" id="COG4948">
    <property type="taxonomic scope" value="Bacteria"/>
</dbReference>
<dbReference type="Pfam" id="PF13378">
    <property type="entry name" value="MR_MLE_C"/>
    <property type="match status" value="1"/>
</dbReference>
<reference evidence="4 5" key="1">
    <citation type="journal article" date="2015" name="Nat. Commun.">
        <title>Production of butyrate from lysine and the Amadori product fructoselysine by a human gut commensal.</title>
        <authorList>
            <person name="Bui T.P."/>
            <person name="Ritari J."/>
            <person name="Boeren S."/>
            <person name="de Waard P."/>
            <person name="Plugge C.M."/>
            <person name="de Vos W.M."/>
        </authorList>
    </citation>
    <scope>NUCLEOTIDE SEQUENCE [LARGE SCALE GENOMIC DNA]</scope>
    <source>
        <strain evidence="4 5">AF211</strain>
    </source>
</reference>